<comment type="caution">
    <text evidence="1">The sequence shown here is derived from an EMBL/GenBank/DDBJ whole genome shotgun (WGS) entry which is preliminary data.</text>
</comment>
<evidence type="ECO:0000313" key="2">
    <source>
        <dbReference type="Proteomes" id="UP000249239"/>
    </source>
</evidence>
<accession>A0A2W7NAY0</accession>
<evidence type="ECO:0000313" key="1">
    <source>
        <dbReference type="EMBL" id="PZX17268.1"/>
    </source>
</evidence>
<gene>
    <name evidence="1" type="ORF">LX69_01583</name>
</gene>
<dbReference type="AlphaFoldDB" id="A0A2W7NAY0"/>
<organism evidence="1 2">
    <name type="scientific">Breznakibacter xylanolyticus</name>
    <dbReference type="NCBI Taxonomy" id="990"/>
    <lineage>
        <taxon>Bacteria</taxon>
        <taxon>Pseudomonadati</taxon>
        <taxon>Bacteroidota</taxon>
        <taxon>Bacteroidia</taxon>
        <taxon>Marinilabiliales</taxon>
        <taxon>Marinilabiliaceae</taxon>
        <taxon>Breznakibacter</taxon>
    </lineage>
</organism>
<dbReference type="Proteomes" id="UP000249239">
    <property type="component" value="Unassembled WGS sequence"/>
</dbReference>
<protein>
    <submittedName>
        <fullName evidence="1">Uncharacterized protein</fullName>
    </submittedName>
</protein>
<dbReference type="RefSeq" id="WP_111445261.1">
    <property type="nucleotide sequence ID" value="NZ_QKZK01000010.1"/>
</dbReference>
<dbReference type="EMBL" id="QKZK01000010">
    <property type="protein sequence ID" value="PZX17268.1"/>
    <property type="molecule type" value="Genomic_DNA"/>
</dbReference>
<name>A0A2W7NAY0_9BACT</name>
<reference evidence="1 2" key="1">
    <citation type="submission" date="2018-06" db="EMBL/GenBank/DDBJ databases">
        <title>Genomic Encyclopedia of Archaeal and Bacterial Type Strains, Phase II (KMG-II): from individual species to whole genera.</title>
        <authorList>
            <person name="Goeker M."/>
        </authorList>
    </citation>
    <scope>NUCLEOTIDE SEQUENCE [LARGE SCALE GENOMIC DNA]</scope>
    <source>
        <strain evidence="1 2">DSM 6779</strain>
    </source>
</reference>
<proteinExistence type="predicted"/>
<keyword evidence="2" id="KW-1185">Reference proteome</keyword>
<sequence length="78" mass="8164">MNNIPKIKKRYTKPELVAVAIDQEIALIMMTTPPGHPGGPLLSSPAPSASAADAVFSSEVEAFSKEEDVFGSSSGPSY</sequence>